<feature type="transmembrane region" description="Helical" evidence="1">
    <location>
        <begin position="12"/>
        <end position="35"/>
    </location>
</feature>
<gene>
    <name evidence="2" type="ORF">CQA63_09210</name>
</gene>
<accession>A0A3D8I2F3</accession>
<keyword evidence="1" id="KW-1133">Transmembrane helix</keyword>
<keyword evidence="3" id="KW-1185">Reference proteome</keyword>
<name>A0A3D8I2F3_9HELI</name>
<dbReference type="CDD" id="cd18773">
    <property type="entry name" value="PDC1_HK_sensor"/>
    <property type="match status" value="1"/>
</dbReference>
<keyword evidence="1" id="KW-0812">Transmembrane</keyword>
<evidence type="ECO:0008006" key="4">
    <source>
        <dbReference type="Google" id="ProtNLM"/>
    </source>
</evidence>
<dbReference type="Gene3D" id="3.30.450.20">
    <property type="entry name" value="PAS domain"/>
    <property type="match status" value="1"/>
</dbReference>
<dbReference type="EMBL" id="NXLR01000043">
    <property type="protein sequence ID" value="RDU58791.1"/>
    <property type="molecule type" value="Genomic_DNA"/>
</dbReference>
<reference evidence="2 3" key="1">
    <citation type="submission" date="2018-04" db="EMBL/GenBank/DDBJ databases">
        <title>Novel Campyloabacter and Helicobacter Species and Strains.</title>
        <authorList>
            <person name="Mannion A.J."/>
            <person name="Shen Z."/>
            <person name="Fox J.G."/>
        </authorList>
    </citation>
    <scope>NUCLEOTIDE SEQUENCE [LARGE SCALE GENOMIC DNA]</scope>
    <source>
        <strain evidence="2 3">MIT 98-6070</strain>
    </source>
</reference>
<sequence length="416" mass="46090">MLNKFGIGSKIIVSISLMLALCMGLMSAILISLSMKTSAEDAEKLLVNTSKRAGNALEGYINEIFVALNYSQRVLDTYLRSNMLNESNMQETLATLLDSNQWMKYAYIYIKDASKIKGLGKQYLLQDGGALIYGIDNEPNRKGGIEILPNDLTILSDSGVQEALKKAKVSVGDPTLGATQQQDSMRVTLNYPIFSQDGAVEGVVGVTLHTKLVAEDMFSERRKVFPDAYRVLLTNDSALIVHPNEGFLGRTLRDINKENITIKPLLDALEKGTSGIYEFINLYGKDSMAGLASFEVGRGLSGKHWGTIIIAPKDSVYQSVYTLVKIIAISVILCVIVVSLFTFVYVRTTIARRIYKISHTLFEFFNYLNHKRQTPPEPLRIIAQDELGQMGLAINENIQQTKIGLEQDAKAVEQSV</sequence>
<evidence type="ECO:0000313" key="2">
    <source>
        <dbReference type="EMBL" id="RDU58791.1"/>
    </source>
</evidence>
<feature type="transmembrane region" description="Helical" evidence="1">
    <location>
        <begin position="323"/>
        <end position="346"/>
    </location>
</feature>
<proteinExistence type="predicted"/>
<evidence type="ECO:0000256" key="1">
    <source>
        <dbReference type="SAM" id="Phobius"/>
    </source>
</evidence>
<protein>
    <recommendedName>
        <fullName evidence="4">Methyl-accepting chemotaxis protein</fullName>
    </recommendedName>
</protein>
<feature type="non-terminal residue" evidence="2">
    <location>
        <position position="416"/>
    </location>
</feature>
<keyword evidence="1" id="KW-0472">Membrane</keyword>
<dbReference type="Proteomes" id="UP000256599">
    <property type="component" value="Unassembled WGS sequence"/>
</dbReference>
<organism evidence="2 3">
    <name type="scientific">Helicobacter marmotae</name>
    <dbReference type="NCBI Taxonomy" id="152490"/>
    <lineage>
        <taxon>Bacteria</taxon>
        <taxon>Pseudomonadati</taxon>
        <taxon>Campylobacterota</taxon>
        <taxon>Epsilonproteobacteria</taxon>
        <taxon>Campylobacterales</taxon>
        <taxon>Helicobacteraceae</taxon>
        <taxon>Helicobacter</taxon>
    </lineage>
</organism>
<evidence type="ECO:0000313" key="3">
    <source>
        <dbReference type="Proteomes" id="UP000256599"/>
    </source>
</evidence>
<dbReference type="AlphaFoldDB" id="A0A3D8I2F3"/>
<comment type="caution">
    <text evidence="2">The sequence shown here is derived from an EMBL/GenBank/DDBJ whole genome shotgun (WGS) entry which is preliminary data.</text>
</comment>